<feature type="chain" id="PRO_5039559364" evidence="1">
    <location>
        <begin position="22"/>
        <end position="432"/>
    </location>
</feature>
<dbReference type="Pfam" id="PF01547">
    <property type="entry name" value="SBP_bac_1"/>
    <property type="match status" value="1"/>
</dbReference>
<dbReference type="InterPro" id="IPR006059">
    <property type="entry name" value="SBP"/>
</dbReference>
<name>A0A1H5DBA6_9MICO</name>
<evidence type="ECO:0000313" key="3">
    <source>
        <dbReference type="Proteomes" id="UP000199220"/>
    </source>
</evidence>
<dbReference type="OrthoDB" id="2515046at2"/>
<protein>
    <submittedName>
        <fullName evidence="2">Carbohydrate ABC transporter substrate-binding protein, CUT1 family</fullName>
    </submittedName>
</protein>
<keyword evidence="3" id="KW-1185">Reference proteome</keyword>
<dbReference type="STRING" id="648782.SAMN04488554_0626"/>
<dbReference type="PANTHER" id="PTHR43649">
    <property type="entry name" value="ARABINOSE-BINDING PROTEIN-RELATED"/>
    <property type="match status" value="1"/>
</dbReference>
<dbReference type="AlphaFoldDB" id="A0A1H5DBA6"/>
<dbReference type="Gene3D" id="3.40.190.10">
    <property type="entry name" value="Periplasmic binding protein-like II"/>
    <property type="match status" value="1"/>
</dbReference>
<gene>
    <name evidence="2" type="ORF">SAMN04488554_0626</name>
</gene>
<sequence length="432" mass="45343">MKHVRRVPVALATGALVASLAACGSGGGSEASGDQLVVWFPGNSEAEMALVNETIVPAFEEESDVDVEVTFVDWGDLGPKLNAAFAAGTAPDVIGHGVAATADLAANERVLDLGPYLDEMDPGEREDMAAALPGGEVDGTPYMTPLIMTIRMIAYSGADFEAAGLDPDAPPETWAEVRAVAEQLTERNGDEISRAGLIVPSDPIGVQQSFGTFLWSNSGEFLNEDNTAATMNSPEGVEALEFYASLYQGENAVDNTLGAQLPGQPAEVPVVTGAAAMQLISAGDIVKLQEAGPDRDLRLMMPPAFEGNEPGAFGGPANGLMINADSDVPDLAWDFIAEMISPETNLEYAEALGALPVHASSIESEYISANTELQRAVEALPSTHPNPNVPAWTQMRDAMGQHLERALHGEVEPAEALEQANSEVEQFLASGS</sequence>
<dbReference type="PANTHER" id="PTHR43649:SF12">
    <property type="entry name" value="DIACETYLCHITOBIOSE BINDING PROTEIN DASA"/>
    <property type="match status" value="1"/>
</dbReference>
<dbReference type="InterPro" id="IPR050490">
    <property type="entry name" value="Bact_solute-bd_prot1"/>
</dbReference>
<reference evidence="3" key="1">
    <citation type="submission" date="2016-10" db="EMBL/GenBank/DDBJ databases">
        <authorList>
            <person name="Varghese N."/>
            <person name="Submissions S."/>
        </authorList>
    </citation>
    <scope>NUCLEOTIDE SEQUENCE [LARGE SCALE GENOMIC DNA]</scope>
    <source>
        <strain evidence="3">DSM 21368</strain>
    </source>
</reference>
<evidence type="ECO:0000256" key="1">
    <source>
        <dbReference type="SAM" id="SignalP"/>
    </source>
</evidence>
<accession>A0A1H5DBA6</accession>
<dbReference type="CDD" id="cd14748">
    <property type="entry name" value="PBP2_UgpB"/>
    <property type="match status" value="1"/>
</dbReference>
<dbReference type="Proteomes" id="UP000199220">
    <property type="component" value="Unassembled WGS sequence"/>
</dbReference>
<organism evidence="2 3">
    <name type="scientific">Ruania alba</name>
    <dbReference type="NCBI Taxonomy" id="648782"/>
    <lineage>
        <taxon>Bacteria</taxon>
        <taxon>Bacillati</taxon>
        <taxon>Actinomycetota</taxon>
        <taxon>Actinomycetes</taxon>
        <taxon>Micrococcales</taxon>
        <taxon>Ruaniaceae</taxon>
        <taxon>Ruania</taxon>
    </lineage>
</organism>
<feature type="signal peptide" evidence="1">
    <location>
        <begin position="1"/>
        <end position="21"/>
    </location>
</feature>
<dbReference type="RefSeq" id="WP_089771647.1">
    <property type="nucleotide sequence ID" value="NZ_FNTX01000001.1"/>
</dbReference>
<evidence type="ECO:0000313" key="2">
    <source>
        <dbReference type="EMBL" id="SED76102.1"/>
    </source>
</evidence>
<keyword evidence="1" id="KW-0732">Signal</keyword>
<dbReference type="PROSITE" id="PS51257">
    <property type="entry name" value="PROKAR_LIPOPROTEIN"/>
    <property type="match status" value="1"/>
</dbReference>
<dbReference type="SUPFAM" id="SSF53850">
    <property type="entry name" value="Periplasmic binding protein-like II"/>
    <property type="match status" value="1"/>
</dbReference>
<proteinExistence type="predicted"/>
<dbReference type="EMBL" id="FNTX01000001">
    <property type="protein sequence ID" value="SED76102.1"/>
    <property type="molecule type" value="Genomic_DNA"/>
</dbReference>